<feature type="domain" description="Glycosyltransferase subfamily 4-like N-terminal" evidence="2">
    <location>
        <begin position="13"/>
        <end position="186"/>
    </location>
</feature>
<keyword evidence="5" id="KW-1185">Reference proteome</keyword>
<dbReference type="Pfam" id="PF00534">
    <property type="entry name" value="Glycos_transf_1"/>
    <property type="match status" value="1"/>
</dbReference>
<organism evidence="4 5">
    <name type="scientific">Candidatus Lucifugimonas marina</name>
    <dbReference type="NCBI Taxonomy" id="3038979"/>
    <lineage>
        <taxon>Bacteria</taxon>
        <taxon>Bacillati</taxon>
        <taxon>Chloroflexota</taxon>
        <taxon>Dehalococcoidia</taxon>
        <taxon>SAR202 cluster</taxon>
        <taxon>Candidatus Lucifugimonadales</taxon>
        <taxon>Candidatus Lucifugimonadaceae</taxon>
        <taxon>Candidatus Lucifugimonas</taxon>
    </lineage>
</organism>
<evidence type="ECO:0000313" key="3">
    <source>
        <dbReference type="EMBL" id="MDG0866432.1"/>
    </source>
</evidence>
<evidence type="ECO:0000313" key="4">
    <source>
        <dbReference type="EMBL" id="WFG38854.1"/>
    </source>
</evidence>
<dbReference type="GO" id="GO:0016757">
    <property type="term" value="F:glycosyltransferase activity"/>
    <property type="evidence" value="ECO:0007669"/>
    <property type="project" value="InterPro"/>
</dbReference>
<dbReference type="RefSeq" id="WP_342822135.1">
    <property type="nucleotide sequence ID" value="NZ_CP046146.1"/>
</dbReference>
<dbReference type="PANTHER" id="PTHR12526">
    <property type="entry name" value="GLYCOSYLTRANSFERASE"/>
    <property type="match status" value="1"/>
</dbReference>
<protein>
    <submittedName>
        <fullName evidence="4">Glycosyltransferase</fullName>
    </submittedName>
</protein>
<dbReference type="Proteomes" id="UP001219901">
    <property type="component" value="Chromosome"/>
</dbReference>
<dbReference type="CDD" id="cd03811">
    <property type="entry name" value="GT4_GT28_WabH-like"/>
    <property type="match status" value="1"/>
</dbReference>
<evidence type="ECO:0000259" key="1">
    <source>
        <dbReference type="Pfam" id="PF00534"/>
    </source>
</evidence>
<feature type="domain" description="Glycosyl transferase family 1" evidence="1">
    <location>
        <begin position="207"/>
        <end position="362"/>
    </location>
</feature>
<dbReference type="Proteomes" id="UP001321249">
    <property type="component" value="Unassembled WGS sequence"/>
</dbReference>
<evidence type="ECO:0000313" key="6">
    <source>
        <dbReference type="Proteomes" id="UP001321249"/>
    </source>
</evidence>
<name>A0AAJ6CU49_9CHLR</name>
<dbReference type="Gene3D" id="3.40.50.2000">
    <property type="entry name" value="Glycogen Phosphorylase B"/>
    <property type="match status" value="2"/>
</dbReference>
<dbReference type="AlphaFoldDB" id="A0AAJ6CU49"/>
<sequence>MKIVFYIPSLERGGVERTIVNLSTVLSDQAHDIEIIAVRYDQVLIDQLQDGIKFTTVGDSSISKMVHRIVRPLSHRLASSMVSMPGLIAFMRRERPDAIIAFQSGVVAIAAIKLTRTRGKVIVREASSPSTALAEKGLFARTAVKTAKRIAYRMADAIVANSTESADDLAEVLGVPKEKVKTIYNPAYSDSLTVNSKSQISHPWFQDDALPIVITVSRFSPEKGLDVLIAAAAKASQQVNFRLVILGDGGERPALEDLVSELGIEGMIDMPGYQSNPYPFIAKSDLFVLPSRREGLPNALIEALALGVPAVSTRCKSGPREILLEGDGGYLVDVDDVEAMASAIVTSLTDRTTALERLEAARQHLGRFRPEMASVAWQEVIE</sequence>
<accession>A0AAJ6CU49</accession>
<gene>
    <name evidence="3" type="ORF">GKO46_05015</name>
    <name evidence="4" type="ORF">GKO48_04245</name>
</gene>
<dbReference type="InterPro" id="IPR028098">
    <property type="entry name" value="Glyco_trans_4-like_N"/>
</dbReference>
<dbReference type="Pfam" id="PF13439">
    <property type="entry name" value="Glyco_transf_4"/>
    <property type="match status" value="1"/>
</dbReference>
<evidence type="ECO:0000259" key="2">
    <source>
        <dbReference type="Pfam" id="PF13439"/>
    </source>
</evidence>
<dbReference type="EMBL" id="WMBE01000001">
    <property type="protein sequence ID" value="MDG0866432.1"/>
    <property type="molecule type" value="Genomic_DNA"/>
</dbReference>
<reference evidence="5" key="3">
    <citation type="submission" date="2023-06" db="EMBL/GenBank/DDBJ databases">
        <title>Pangenomics reveal diversification of enzyme families and niche specialization in globally abundant SAR202 bacteria.</title>
        <authorList>
            <person name="Saw J.H.W."/>
        </authorList>
    </citation>
    <scope>NUCLEOTIDE SEQUENCE [LARGE SCALE GENOMIC DNA]</scope>
    <source>
        <strain evidence="5">JH1073</strain>
    </source>
</reference>
<dbReference type="PANTHER" id="PTHR12526:SF630">
    <property type="entry name" value="GLYCOSYLTRANSFERASE"/>
    <property type="match status" value="1"/>
</dbReference>
<proteinExistence type="predicted"/>
<reference evidence="4" key="2">
    <citation type="journal article" date="2023" name="Nat. Commun.">
        <title>Cultivation of marine bacteria of the SAR202 clade.</title>
        <authorList>
            <person name="Lim Y."/>
            <person name="Seo J.H."/>
            <person name="Giovannoni S.J."/>
            <person name="Kang I."/>
            <person name="Cho J.C."/>
        </authorList>
    </citation>
    <scope>NUCLEOTIDE SEQUENCE</scope>
    <source>
        <strain evidence="4">JH1073</strain>
    </source>
</reference>
<dbReference type="InterPro" id="IPR001296">
    <property type="entry name" value="Glyco_trans_1"/>
</dbReference>
<evidence type="ECO:0000313" key="5">
    <source>
        <dbReference type="Proteomes" id="UP001219901"/>
    </source>
</evidence>
<dbReference type="SUPFAM" id="SSF53756">
    <property type="entry name" value="UDP-Glycosyltransferase/glycogen phosphorylase"/>
    <property type="match status" value="1"/>
</dbReference>
<reference evidence="5 6" key="1">
    <citation type="submission" date="2019-11" db="EMBL/GenBank/DDBJ databases">
        <authorList>
            <person name="Cho J.-C."/>
        </authorList>
    </citation>
    <scope>NUCLEOTIDE SEQUENCE [LARGE SCALE GENOMIC DNA]</scope>
    <source>
        <strain evidence="4 5">JH1073</strain>
        <strain evidence="3 6">JH702</strain>
    </source>
</reference>
<dbReference type="EMBL" id="CP046147">
    <property type="protein sequence ID" value="WFG38854.1"/>
    <property type="molecule type" value="Genomic_DNA"/>
</dbReference>